<evidence type="ECO:0000256" key="6">
    <source>
        <dbReference type="ARBA" id="ARBA00022692"/>
    </source>
</evidence>
<dbReference type="PROSITE" id="PS51450">
    <property type="entry name" value="LRR"/>
    <property type="match status" value="1"/>
</dbReference>
<evidence type="ECO:0000313" key="18">
    <source>
        <dbReference type="RefSeq" id="XP_018456089.1"/>
    </source>
</evidence>
<dbReference type="InterPro" id="IPR025875">
    <property type="entry name" value="Leu-rich_rpt_4"/>
</dbReference>
<reference evidence="18" key="1">
    <citation type="submission" date="2025-08" db="UniProtKB">
        <authorList>
            <consortium name="RefSeq"/>
        </authorList>
    </citation>
    <scope>IDENTIFICATION</scope>
    <source>
        <tissue evidence="18">Leaf</tissue>
    </source>
</reference>
<comment type="subcellular location">
    <subcellularLocation>
        <location evidence="1">Cell membrane</location>
        <topology evidence="1">Single-pass membrane protein</topology>
    </subcellularLocation>
    <subcellularLocation>
        <location evidence="2">Membrane</location>
        <topology evidence="2">Single-pass type I membrane protein</topology>
    </subcellularLocation>
</comment>
<keyword evidence="11" id="KW-0675">Receptor</keyword>
<dbReference type="RefSeq" id="XP_018456089.1">
    <property type="nucleotide sequence ID" value="XM_018600587.2"/>
</dbReference>
<keyword evidence="6 13" id="KW-0812">Transmembrane</keyword>
<keyword evidence="9 13" id="KW-1133">Transmembrane helix</keyword>
<evidence type="ECO:0000256" key="11">
    <source>
        <dbReference type="ARBA" id="ARBA00023170"/>
    </source>
</evidence>
<keyword evidence="7 14" id="KW-0732">Signal</keyword>
<dbReference type="SUPFAM" id="SSF52047">
    <property type="entry name" value="RNI-like"/>
    <property type="match status" value="1"/>
</dbReference>
<dbReference type="AlphaFoldDB" id="A0A6J0L914"/>
<feature type="transmembrane region" description="Helical" evidence="13">
    <location>
        <begin position="766"/>
        <end position="791"/>
    </location>
</feature>
<evidence type="ECO:0000256" key="4">
    <source>
        <dbReference type="ARBA" id="ARBA00022475"/>
    </source>
</evidence>
<dbReference type="OrthoDB" id="1097815at2759"/>
<keyword evidence="12" id="KW-0325">Glycoprotein</keyword>
<keyword evidence="5" id="KW-0433">Leucine-rich repeat</keyword>
<evidence type="ECO:0000256" key="3">
    <source>
        <dbReference type="ARBA" id="ARBA00009592"/>
    </source>
</evidence>
<dbReference type="SMART" id="SM00369">
    <property type="entry name" value="LRR_TYP"/>
    <property type="match status" value="9"/>
</dbReference>
<dbReference type="Pfam" id="PF00560">
    <property type="entry name" value="LRR_1"/>
    <property type="match status" value="3"/>
</dbReference>
<keyword evidence="8" id="KW-0677">Repeat</keyword>
<dbReference type="Pfam" id="PF23598">
    <property type="entry name" value="LRR_14"/>
    <property type="match status" value="1"/>
</dbReference>
<dbReference type="GeneID" id="108827226"/>
<evidence type="ECO:0000256" key="7">
    <source>
        <dbReference type="ARBA" id="ARBA00022729"/>
    </source>
</evidence>
<evidence type="ECO:0000256" key="14">
    <source>
        <dbReference type="SAM" id="SignalP"/>
    </source>
</evidence>
<feature type="domain" description="Disease resistance R13L4/SHOC-2-like LRR" evidence="16">
    <location>
        <begin position="91"/>
        <end position="301"/>
    </location>
</feature>
<evidence type="ECO:0000259" key="16">
    <source>
        <dbReference type="Pfam" id="PF23598"/>
    </source>
</evidence>
<dbReference type="InterPro" id="IPR055414">
    <property type="entry name" value="LRR_R13L4/SHOC2-like"/>
</dbReference>
<evidence type="ECO:0000256" key="10">
    <source>
        <dbReference type="ARBA" id="ARBA00023136"/>
    </source>
</evidence>
<dbReference type="InterPro" id="IPR001611">
    <property type="entry name" value="Leu-rich_rpt"/>
</dbReference>
<dbReference type="Pfam" id="PF13855">
    <property type="entry name" value="LRR_8"/>
    <property type="match status" value="2"/>
</dbReference>
<keyword evidence="4" id="KW-1003">Cell membrane</keyword>
<evidence type="ECO:0000256" key="12">
    <source>
        <dbReference type="ARBA" id="ARBA00023180"/>
    </source>
</evidence>
<dbReference type="FunFam" id="3.80.10.10:FF:000275">
    <property type="entry name" value="Leucine-rich repeat receptor-like protein kinase"/>
    <property type="match status" value="1"/>
</dbReference>
<protein>
    <submittedName>
        <fullName evidence="18">Receptor-like protein 12</fullName>
    </submittedName>
</protein>
<dbReference type="GO" id="GO:0009791">
    <property type="term" value="P:post-embryonic development"/>
    <property type="evidence" value="ECO:0007669"/>
    <property type="project" value="UniProtKB-ARBA"/>
</dbReference>
<dbReference type="Gene3D" id="3.80.10.10">
    <property type="entry name" value="Ribonuclease Inhibitor"/>
    <property type="match status" value="5"/>
</dbReference>
<dbReference type="InterPro" id="IPR003591">
    <property type="entry name" value="Leu-rich_rpt_typical-subtyp"/>
</dbReference>
<dbReference type="FunFam" id="3.80.10.10:FF:000233">
    <property type="entry name" value="Leucine-rich repeat receptor-like protein kinase TDR"/>
    <property type="match status" value="1"/>
</dbReference>
<feature type="chain" id="PRO_5026744256" evidence="14">
    <location>
        <begin position="24"/>
        <end position="814"/>
    </location>
</feature>
<dbReference type="SUPFAM" id="SSF52058">
    <property type="entry name" value="L domain-like"/>
    <property type="match status" value="1"/>
</dbReference>
<evidence type="ECO:0000256" key="5">
    <source>
        <dbReference type="ARBA" id="ARBA00022614"/>
    </source>
</evidence>
<dbReference type="PANTHER" id="PTHR27000:SF787">
    <property type="entry name" value="RECEPTOR-LIKE PROTEIN 39"/>
    <property type="match status" value="1"/>
</dbReference>
<evidence type="ECO:0000256" key="13">
    <source>
        <dbReference type="SAM" id="Phobius"/>
    </source>
</evidence>
<accession>A0A6J0L914</accession>
<feature type="signal peptide" evidence="14">
    <location>
        <begin position="1"/>
        <end position="23"/>
    </location>
</feature>
<dbReference type="PRINTS" id="PR00019">
    <property type="entry name" value="LEURICHRPT"/>
</dbReference>
<gene>
    <name evidence="18" type="primary">LOC108827226</name>
</gene>
<keyword evidence="10 13" id="KW-0472">Membrane</keyword>
<name>A0A6J0L914_RAPSA</name>
<evidence type="ECO:0000256" key="2">
    <source>
        <dbReference type="ARBA" id="ARBA00004479"/>
    </source>
</evidence>
<dbReference type="GO" id="GO:0005886">
    <property type="term" value="C:plasma membrane"/>
    <property type="evidence" value="ECO:0007669"/>
    <property type="project" value="UniProtKB-SubCell"/>
</dbReference>
<evidence type="ECO:0000256" key="9">
    <source>
        <dbReference type="ARBA" id="ARBA00022989"/>
    </source>
</evidence>
<sequence>MMTRSHCYCFITIFVSLLLHTLASPTLNFCRQDQRDALLEFMHEFPTAKSFPSSWNKRSDCCFWEGVKCDDKSGQVISLDLSDKSLNGSMKTNSSLFKLHYLRDLFLTNCHLQGEIPSSLGNLNQLRLLNLDWNHGLTGKIPSSIGNLNNLRYLRFENNGLVGEIPSSIGNLSQLRHLSLGCNSLIGKIPASIGNLDQLRDLNLGLNDLRGEIPSALGNLSRLSNLELRNNQLEGEIPTSVGNLSELRDIWLSYNMLCGNIPISVTNLTKLSYFNIHSNNFTSTLPSNMSGLHNLKVFDIGENSFFGPFPDSLFKIPSLLWVDLGKNHFTGPIQFVKNTSSLSSELFHLDLSHNAFSGLIPESISDFFSFEQLVLSHNNFSGPIPCSISKLVNLDWLDLSNNNLEGEVPSCLWRLRTLMHMDLSSNHFRGSFPHWICKLKELSLLDLSNNLFNGSIPPCLRNSIGYLTDMILRNNSFSGTLPDIFSKATKLQMIDVGRNHLEGSLPKSLIHCKALKLLNVEYNRIKDKFPYWLGSLPSLNVLSLRSNEFYGTMYKRNVFIGFHSLCVIDLSHNDLSGTLPPSYFSNWLGITKIYNFSEMPKSKQLMFGSRYDFRSMGMVNKGVELRYEKIRKDFGAINLAGNRICGKIPESIGFLKELRLLNLSGNTFTEDIPLALANLTNLETLDLSSNKLSGQIPQDLGKLSFLSYMNFSHNLLRGPVPRGTQFQSQNCSSFSDNPGLYGLEDICHEAHVPYPPEESPEAEEHMFSWVVAAIAYGPGVLCGLVIGHIFASHNQEWFTERFGRRKLRVTTSAR</sequence>
<evidence type="ECO:0000313" key="17">
    <source>
        <dbReference type="Proteomes" id="UP000504610"/>
    </source>
</evidence>
<evidence type="ECO:0000256" key="8">
    <source>
        <dbReference type="ARBA" id="ARBA00022737"/>
    </source>
</evidence>
<dbReference type="Proteomes" id="UP000504610">
    <property type="component" value="Unplaced"/>
</dbReference>
<proteinExistence type="inferred from homology"/>
<dbReference type="Pfam" id="PF12799">
    <property type="entry name" value="LRR_4"/>
    <property type="match status" value="1"/>
</dbReference>
<dbReference type="KEGG" id="rsz:108827226"/>
<comment type="similarity">
    <text evidence="3">Belongs to the RLP family.</text>
</comment>
<dbReference type="FunFam" id="3.80.10.10:FF:000213">
    <property type="entry name" value="Tyrosine-sulfated glycopeptide receptor 1"/>
    <property type="match status" value="1"/>
</dbReference>
<feature type="domain" description="Leucine-rich repeat-containing N-terminal plant-type" evidence="15">
    <location>
        <begin position="32"/>
        <end position="70"/>
    </location>
</feature>
<dbReference type="Pfam" id="PF08263">
    <property type="entry name" value="LRRNT_2"/>
    <property type="match status" value="1"/>
</dbReference>
<evidence type="ECO:0000259" key="15">
    <source>
        <dbReference type="Pfam" id="PF08263"/>
    </source>
</evidence>
<dbReference type="PANTHER" id="PTHR27000">
    <property type="entry name" value="LEUCINE-RICH REPEAT RECEPTOR-LIKE PROTEIN KINASE FAMILY PROTEIN-RELATED"/>
    <property type="match status" value="1"/>
</dbReference>
<dbReference type="SMART" id="SM00365">
    <property type="entry name" value="LRR_SD22"/>
    <property type="match status" value="3"/>
</dbReference>
<dbReference type="InterPro" id="IPR032675">
    <property type="entry name" value="LRR_dom_sf"/>
</dbReference>
<organism evidence="17 18">
    <name type="scientific">Raphanus sativus</name>
    <name type="common">Radish</name>
    <name type="synonym">Raphanus raphanistrum var. sativus</name>
    <dbReference type="NCBI Taxonomy" id="3726"/>
    <lineage>
        <taxon>Eukaryota</taxon>
        <taxon>Viridiplantae</taxon>
        <taxon>Streptophyta</taxon>
        <taxon>Embryophyta</taxon>
        <taxon>Tracheophyta</taxon>
        <taxon>Spermatophyta</taxon>
        <taxon>Magnoliopsida</taxon>
        <taxon>eudicotyledons</taxon>
        <taxon>Gunneridae</taxon>
        <taxon>Pentapetalae</taxon>
        <taxon>rosids</taxon>
        <taxon>malvids</taxon>
        <taxon>Brassicales</taxon>
        <taxon>Brassicaceae</taxon>
        <taxon>Brassiceae</taxon>
        <taxon>Raphanus</taxon>
    </lineage>
</organism>
<keyword evidence="17" id="KW-1185">Reference proteome</keyword>
<evidence type="ECO:0000256" key="1">
    <source>
        <dbReference type="ARBA" id="ARBA00004162"/>
    </source>
</evidence>
<dbReference type="InterPro" id="IPR013210">
    <property type="entry name" value="LRR_N_plant-typ"/>
</dbReference>